<dbReference type="EMBL" id="UINC01082452">
    <property type="protein sequence ID" value="SVC27225.1"/>
    <property type="molecule type" value="Genomic_DNA"/>
</dbReference>
<evidence type="ECO:0000313" key="1">
    <source>
        <dbReference type="EMBL" id="SVC27225.1"/>
    </source>
</evidence>
<feature type="non-terminal residue" evidence="1">
    <location>
        <position position="72"/>
    </location>
</feature>
<evidence type="ECO:0008006" key="2">
    <source>
        <dbReference type="Google" id="ProtNLM"/>
    </source>
</evidence>
<sequence>MPIPPKGWGAVESLIWDMANALKDLKHEVQIINTTDGNKVLAAINEFNPDFVHINYDDFIVLYPHINRPKAM</sequence>
<gene>
    <name evidence="1" type="ORF">METZ01_LOCUS280079</name>
</gene>
<accession>A0A382KUI6</accession>
<organism evidence="1">
    <name type="scientific">marine metagenome</name>
    <dbReference type="NCBI Taxonomy" id="408172"/>
    <lineage>
        <taxon>unclassified sequences</taxon>
        <taxon>metagenomes</taxon>
        <taxon>ecological metagenomes</taxon>
    </lineage>
</organism>
<name>A0A382KUI6_9ZZZZ</name>
<dbReference type="AlphaFoldDB" id="A0A382KUI6"/>
<reference evidence="1" key="1">
    <citation type="submission" date="2018-05" db="EMBL/GenBank/DDBJ databases">
        <authorList>
            <person name="Lanie J.A."/>
            <person name="Ng W.-L."/>
            <person name="Kazmierczak K.M."/>
            <person name="Andrzejewski T.M."/>
            <person name="Davidsen T.M."/>
            <person name="Wayne K.J."/>
            <person name="Tettelin H."/>
            <person name="Glass J.I."/>
            <person name="Rusch D."/>
            <person name="Podicherti R."/>
            <person name="Tsui H.-C.T."/>
            <person name="Winkler M.E."/>
        </authorList>
    </citation>
    <scope>NUCLEOTIDE SEQUENCE</scope>
</reference>
<proteinExistence type="predicted"/>
<protein>
    <recommendedName>
        <fullName evidence="2">Glycosyltransferase subfamily 4-like N-terminal domain-containing protein</fullName>
    </recommendedName>
</protein>